<dbReference type="Proteomes" id="UP001169027">
    <property type="component" value="Unassembled WGS sequence"/>
</dbReference>
<sequence>MTSDSEPSERAAQIARVLRPLGRKAMSMKQAQSAGKLLGLHWTSVYRLRKRFLEDPVATSVSAKAPGPEVGARRLDPEVEEVIRDTLTRWLPRQRDLAHPQLDLTLQIRARCSRAGLTSPSRSTVARRWTQHREAEAARLANAPGAQNPPGHLVAEDPMELIQIDHTQSDLVVVDEHWRKPIGRPWITVAIDIATRCVVGVYIAMERPSAATVALLLTRVALPKAAWLASIGVETNWPMHGLPKALHLDNAAEFRSRALRTGCAQYGIDLVYRPIGRPHFGGHVERLNRTLMERLRGLPGATGGSTDGRKERRSEERAALTLAEYERWMVLEIAQRYHHSAHRGLQDATPAGVWQTLASTSPPRQLPADPDKALRFVVQFLPFKLRTIQRDGLTVFHIRYWHPVFAAWRETRKEVIVRYHPEDLSRVFVTTDKKTYFEARCADWLLLDHRQGGRCRQRLGASNRNGGDRGRLDGAPRRRGGGRRGPSPCDQG</sequence>
<gene>
    <name evidence="3" type="ORF">Q2T77_35915</name>
</gene>
<feature type="region of interest" description="Disordered" evidence="1">
    <location>
        <begin position="458"/>
        <end position="492"/>
    </location>
</feature>
<dbReference type="InterPro" id="IPR009004">
    <property type="entry name" value="Transposase_Mu_C"/>
</dbReference>
<accession>A0ABT8SFD3</accession>
<evidence type="ECO:0000313" key="4">
    <source>
        <dbReference type="Proteomes" id="UP001169027"/>
    </source>
</evidence>
<organism evidence="3 4">
    <name type="scientific">Variovorax ginsengisoli</name>
    <dbReference type="NCBI Taxonomy" id="363844"/>
    <lineage>
        <taxon>Bacteria</taxon>
        <taxon>Pseudomonadati</taxon>
        <taxon>Pseudomonadota</taxon>
        <taxon>Betaproteobacteria</taxon>
        <taxon>Burkholderiales</taxon>
        <taxon>Comamonadaceae</taxon>
        <taxon>Variovorax</taxon>
    </lineage>
</organism>
<dbReference type="SUPFAM" id="SSF50610">
    <property type="entry name" value="mu transposase, C-terminal domain"/>
    <property type="match status" value="1"/>
</dbReference>
<dbReference type="Pfam" id="PF09299">
    <property type="entry name" value="Mu-transpos_C"/>
    <property type="match status" value="1"/>
</dbReference>
<evidence type="ECO:0000313" key="3">
    <source>
        <dbReference type="EMBL" id="MDO1537640.1"/>
    </source>
</evidence>
<comment type="caution">
    <text evidence="3">The sequence shown here is derived from an EMBL/GenBank/DDBJ whole genome shotgun (WGS) entry which is preliminary data.</text>
</comment>
<evidence type="ECO:0000259" key="2">
    <source>
        <dbReference type="PROSITE" id="PS50994"/>
    </source>
</evidence>
<dbReference type="InterPro" id="IPR001584">
    <property type="entry name" value="Integrase_cat-core"/>
</dbReference>
<feature type="domain" description="Integrase catalytic" evidence="2">
    <location>
        <begin position="154"/>
        <end position="358"/>
    </location>
</feature>
<dbReference type="InterPro" id="IPR015378">
    <property type="entry name" value="Transposase-like_Mu_C"/>
</dbReference>
<dbReference type="EMBL" id="JAUKVY010000045">
    <property type="protein sequence ID" value="MDO1537640.1"/>
    <property type="molecule type" value="Genomic_DNA"/>
</dbReference>
<dbReference type="Gene3D" id="3.30.420.10">
    <property type="entry name" value="Ribonuclease H-like superfamily/Ribonuclease H"/>
    <property type="match status" value="1"/>
</dbReference>
<keyword evidence="4" id="KW-1185">Reference proteome</keyword>
<dbReference type="InterPro" id="IPR036397">
    <property type="entry name" value="RNaseH_sf"/>
</dbReference>
<feature type="compositionally biased region" description="Basic and acidic residues" evidence="1">
    <location>
        <begin position="466"/>
        <end position="476"/>
    </location>
</feature>
<dbReference type="SUPFAM" id="SSF53098">
    <property type="entry name" value="Ribonuclease H-like"/>
    <property type="match status" value="1"/>
</dbReference>
<protein>
    <submittedName>
        <fullName evidence="3">Mu transposase C-terminal domain-containing protein</fullName>
    </submittedName>
</protein>
<dbReference type="RefSeq" id="WP_301816079.1">
    <property type="nucleotide sequence ID" value="NZ_JAUJZH010000045.1"/>
</dbReference>
<reference evidence="3" key="1">
    <citation type="submission" date="2023-06" db="EMBL/GenBank/DDBJ databases">
        <authorList>
            <person name="Jiang Y."/>
            <person name="Liu Q."/>
        </authorList>
    </citation>
    <scope>NUCLEOTIDE SEQUENCE</scope>
    <source>
        <strain evidence="3">CGMCC 1.12090</strain>
    </source>
</reference>
<name>A0ABT8SFD3_9BURK</name>
<dbReference type="PROSITE" id="PS50994">
    <property type="entry name" value="INTEGRASE"/>
    <property type="match status" value="1"/>
</dbReference>
<evidence type="ECO:0000256" key="1">
    <source>
        <dbReference type="SAM" id="MobiDB-lite"/>
    </source>
</evidence>
<proteinExistence type="predicted"/>
<dbReference type="InterPro" id="IPR012337">
    <property type="entry name" value="RNaseH-like_sf"/>
</dbReference>